<keyword evidence="3" id="KW-1003">Cell membrane</keyword>
<keyword evidence="7 8" id="KW-0472">Membrane</keyword>
<evidence type="ECO:0000256" key="4">
    <source>
        <dbReference type="ARBA" id="ARBA00022519"/>
    </source>
</evidence>
<evidence type="ECO:0000256" key="7">
    <source>
        <dbReference type="ARBA" id="ARBA00023136"/>
    </source>
</evidence>
<organism evidence="10 11">
    <name type="scientific">Candidatus Woesebacteria bacterium GW2011_GWA1_39_12</name>
    <dbReference type="NCBI Taxonomy" id="1618549"/>
    <lineage>
        <taxon>Bacteria</taxon>
        <taxon>Candidatus Woeseibacteriota</taxon>
    </lineage>
</organism>
<dbReference type="GO" id="GO:0015628">
    <property type="term" value="P:protein secretion by the type II secretion system"/>
    <property type="evidence" value="ECO:0007669"/>
    <property type="project" value="TreeGrafter"/>
</dbReference>
<dbReference type="Gene3D" id="1.20.81.30">
    <property type="entry name" value="Type II secretion system (T2SS), domain F"/>
    <property type="match status" value="2"/>
</dbReference>
<dbReference type="InterPro" id="IPR042094">
    <property type="entry name" value="T2SS_GspF_sf"/>
</dbReference>
<accession>A0A0G0M690</accession>
<evidence type="ECO:0000256" key="6">
    <source>
        <dbReference type="ARBA" id="ARBA00022989"/>
    </source>
</evidence>
<dbReference type="InterPro" id="IPR003004">
    <property type="entry name" value="GspF/PilC"/>
</dbReference>
<evidence type="ECO:0000313" key="10">
    <source>
        <dbReference type="EMBL" id="KKQ98737.1"/>
    </source>
</evidence>
<feature type="domain" description="Type II secretion system protein GspF" evidence="9">
    <location>
        <begin position="271"/>
        <end position="393"/>
    </location>
</feature>
<evidence type="ECO:0000259" key="9">
    <source>
        <dbReference type="Pfam" id="PF00482"/>
    </source>
</evidence>
<dbReference type="InterPro" id="IPR018076">
    <property type="entry name" value="T2SS_GspF_dom"/>
</dbReference>
<evidence type="ECO:0000256" key="1">
    <source>
        <dbReference type="ARBA" id="ARBA00004429"/>
    </source>
</evidence>
<dbReference type="PATRIC" id="fig|1618549.4.peg.18"/>
<feature type="transmembrane region" description="Helical" evidence="8">
    <location>
        <begin position="374"/>
        <end position="395"/>
    </location>
</feature>
<dbReference type="GO" id="GO:0005886">
    <property type="term" value="C:plasma membrane"/>
    <property type="evidence" value="ECO:0007669"/>
    <property type="project" value="UniProtKB-SubCell"/>
</dbReference>
<dbReference type="FunFam" id="1.20.81.30:FF:000001">
    <property type="entry name" value="Type II secretion system protein F"/>
    <property type="match status" value="2"/>
</dbReference>
<dbReference type="PANTHER" id="PTHR30012:SF0">
    <property type="entry name" value="TYPE II SECRETION SYSTEM PROTEIN F-RELATED"/>
    <property type="match status" value="1"/>
</dbReference>
<dbReference type="Proteomes" id="UP000034325">
    <property type="component" value="Unassembled WGS sequence"/>
</dbReference>
<evidence type="ECO:0000256" key="8">
    <source>
        <dbReference type="SAM" id="Phobius"/>
    </source>
</evidence>
<feature type="domain" description="Type II secretion system protein GspF" evidence="9">
    <location>
        <begin position="68"/>
        <end position="190"/>
    </location>
</feature>
<evidence type="ECO:0000313" key="11">
    <source>
        <dbReference type="Proteomes" id="UP000034325"/>
    </source>
</evidence>
<dbReference type="Pfam" id="PF00482">
    <property type="entry name" value="T2SSF"/>
    <property type="match status" value="2"/>
</dbReference>
<comment type="subcellular location">
    <subcellularLocation>
        <location evidence="1">Cell inner membrane</location>
        <topology evidence="1">Multi-pass membrane protein</topology>
    </subcellularLocation>
</comment>
<dbReference type="EMBL" id="LBWA01000001">
    <property type="protein sequence ID" value="KKQ98737.1"/>
    <property type="molecule type" value="Genomic_DNA"/>
</dbReference>
<protein>
    <submittedName>
        <fullName evidence="10">Pilin biogenesis protein</fullName>
    </submittedName>
</protein>
<keyword evidence="5 8" id="KW-0812">Transmembrane</keyword>
<comment type="similarity">
    <text evidence="2">Belongs to the GSP F family.</text>
</comment>
<keyword evidence="6 8" id="KW-1133">Transmembrane helix</keyword>
<evidence type="ECO:0000256" key="2">
    <source>
        <dbReference type="ARBA" id="ARBA00005745"/>
    </source>
</evidence>
<gene>
    <name evidence="10" type="ORF">UT23_C0001G0018</name>
</gene>
<dbReference type="PANTHER" id="PTHR30012">
    <property type="entry name" value="GENERAL SECRETION PATHWAY PROTEIN"/>
    <property type="match status" value="1"/>
</dbReference>
<evidence type="ECO:0000256" key="5">
    <source>
        <dbReference type="ARBA" id="ARBA00022692"/>
    </source>
</evidence>
<evidence type="ECO:0000256" key="3">
    <source>
        <dbReference type="ARBA" id="ARBA00022475"/>
    </source>
</evidence>
<name>A0A0G0M690_9BACT</name>
<dbReference type="PRINTS" id="PR00812">
    <property type="entry name" value="BCTERIALGSPF"/>
</dbReference>
<feature type="transmembrane region" description="Helical" evidence="8">
    <location>
        <begin position="167"/>
        <end position="189"/>
    </location>
</feature>
<sequence>MKRFRYKAKNSEGRLVTGEVEASNPEHAAKLVRKQELVVISITAKPGVSLNFIKLFSERITGGDITNFTRQLATMINAGLPLTEALSILRTQSKSSVQRVVSQILADVEEGQSLSSSMARHHTVFSKTYIALVKSGEIGGVMDEVLVKLADDLEKEQEFRGKVKSAMIYPVIIVVGMIAVALIMVIFVIPRLTSIYDQFGADLPFSTKILVGFSDIMIKFWPLVLVLVGAAFYGLKVYKATEAGGKKIDEIIFKIPLIGELQRQIVLAELTRTLSLMIGSGVSIMESLTISAQVARNQIVAEALEDVTKLVEKGFPLAFAFSKHVEAFPFILSQMIAVGEETGKMDEVLAKVSHVFEVESEQKLKAVTAAIEPAILIVLGIGVAFMVISIIMPIYNLTTQI</sequence>
<comment type="caution">
    <text evidence="10">The sequence shown here is derived from an EMBL/GenBank/DDBJ whole genome shotgun (WGS) entry which is preliminary data.</text>
</comment>
<feature type="transmembrane region" description="Helical" evidence="8">
    <location>
        <begin position="209"/>
        <end position="233"/>
    </location>
</feature>
<proteinExistence type="inferred from homology"/>
<reference evidence="10 11" key="1">
    <citation type="journal article" date="2015" name="Nature">
        <title>rRNA introns, odd ribosomes, and small enigmatic genomes across a large radiation of phyla.</title>
        <authorList>
            <person name="Brown C.T."/>
            <person name="Hug L.A."/>
            <person name="Thomas B.C."/>
            <person name="Sharon I."/>
            <person name="Castelle C.J."/>
            <person name="Singh A."/>
            <person name="Wilkins M.J."/>
            <person name="Williams K.H."/>
            <person name="Banfield J.F."/>
        </authorList>
    </citation>
    <scope>NUCLEOTIDE SEQUENCE [LARGE SCALE GENOMIC DNA]</scope>
</reference>
<dbReference type="AlphaFoldDB" id="A0A0G0M690"/>
<keyword evidence="4" id="KW-0997">Cell inner membrane</keyword>